<accession>A0A0P8W257</accession>
<dbReference type="RefSeq" id="WP_054876760.1">
    <property type="nucleotide sequence ID" value="NZ_LKET01000062.1"/>
</dbReference>
<evidence type="ECO:0000256" key="5">
    <source>
        <dbReference type="ARBA" id="ARBA00023274"/>
    </source>
</evidence>
<sequence length="122" mass="13588">MLNKPVRNEARIKRHMRSRNKIHGTAERPRLNVFRSEKNIYAQIINDDLGRTLVAASSLDKELKETISAGSNKEAAKAVGELIAKKAKEAGLSKVVFDRGGYIYHGRVKELAEAARQAGLEF</sequence>
<dbReference type="InterPro" id="IPR004389">
    <property type="entry name" value="Ribosomal_uL18_bac-type"/>
</dbReference>
<dbReference type="GO" id="GO:0022625">
    <property type="term" value="C:cytosolic large ribosomal subunit"/>
    <property type="evidence" value="ECO:0007669"/>
    <property type="project" value="TreeGrafter"/>
</dbReference>
<reference evidence="8 9" key="1">
    <citation type="submission" date="2015-09" db="EMBL/GenBank/DDBJ databases">
        <title>Genome sequence of Oxobacter pfennigii DSM 3222.</title>
        <authorList>
            <person name="Poehlein A."/>
            <person name="Bengelsdorf F.R."/>
            <person name="Schiel-Bengelsdorf B."/>
            <person name="Duerre P."/>
            <person name="Daniel R."/>
        </authorList>
    </citation>
    <scope>NUCLEOTIDE SEQUENCE [LARGE SCALE GENOMIC DNA]</scope>
    <source>
        <strain evidence="8 9">DSM 3222</strain>
    </source>
</reference>
<comment type="subunit">
    <text evidence="7">Part of the 50S ribosomal subunit; part of the 5S rRNA/L5/L18/L25 subcomplex. Contacts the 5S and 23S rRNAs.</text>
</comment>
<keyword evidence="2 7" id="KW-0699">rRNA-binding</keyword>
<dbReference type="STRING" id="36849.OXPF_37920"/>
<comment type="function">
    <text evidence="7">This is one of the proteins that bind and probably mediate the attachment of the 5S RNA into the large ribosomal subunit, where it forms part of the central protuberance.</text>
</comment>
<gene>
    <name evidence="7 8" type="primary">rplR</name>
    <name evidence="8" type="ORF">OXPF_37920</name>
</gene>
<proteinExistence type="inferred from homology"/>
<organism evidence="8 9">
    <name type="scientific">Oxobacter pfennigii</name>
    <dbReference type="NCBI Taxonomy" id="36849"/>
    <lineage>
        <taxon>Bacteria</taxon>
        <taxon>Bacillati</taxon>
        <taxon>Bacillota</taxon>
        <taxon>Clostridia</taxon>
        <taxon>Eubacteriales</taxon>
        <taxon>Clostridiaceae</taxon>
        <taxon>Oxobacter</taxon>
    </lineage>
</organism>
<evidence type="ECO:0000313" key="8">
    <source>
        <dbReference type="EMBL" id="KPU42617.1"/>
    </source>
</evidence>
<dbReference type="CDD" id="cd00432">
    <property type="entry name" value="Ribosomal_L18_L5e"/>
    <property type="match status" value="1"/>
</dbReference>
<evidence type="ECO:0000256" key="7">
    <source>
        <dbReference type="HAMAP-Rule" id="MF_01337"/>
    </source>
</evidence>
<dbReference type="EMBL" id="LKET01000062">
    <property type="protein sequence ID" value="KPU42617.1"/>
    <property type="molecule type" value="Genomic_DNA"/>
</dbReference>
<comment type="caution">
    <text evidence="8">The sequence shown here is derived from an EMBL/GenBank/DDBJ whole genome shotgun (WGS) entry which is preliminary data.</text>
</comment>
<dbReference type="HAMAP" id="MF_01337_B">
    <property type="entry name" value="Ribosomal_uL18_B"/>
    <property type="match status" value="1"/>
</dbReference>
<dbReference type="InterPro" id="IPR057268">
    <property type="entry name" value="Ribosomal_L18"/>
</dbReference>
<evidence type="ECO:0000256" key="1">
    <source>
        <dbReference type="ARBA" id="ARBA00007116"/>
    </source>
</evidence>
<dbReference type="Gene3D" id="3.30.420.100">
    <property type="match status" value="1"/>
</dbReference>
<dbReference type="NCBIfam" id="TIGR00060">
    <property type="entry name" value="L18_bact"/>
    <property type="match status" value="1"/>
</dbReference>
<dbReference type="GO" id="GO:0008097">
    <property type="term" value="F:5S rRNA binding"/>
    <property type="evidence" value="ECO:0007669"/>
    <property type="project" value="TreeGrafter"/>
</dbReference>
<evidence type="ECO:0000256" key="4">
    <source>
        <dbReference type="ARBA" id="ARBA00022980"/>
    </source>
</evidence>
<evidence type="ECO:0000313" key="9">
    <source>
        <dbReference type="Proteomes" id="UP000050326"/>
    </source>
</evidence>
<dbReference type="Proteomes" id="UP000050326">
    <property type="component" value="Unassembled WGS sequence"/>
</dbReference>
<dbReference type="InterPro" id="IPR005484">
    <property type="entry name" value="Ribosomal_uL18_bac/plant/anim"/>
</dbReference>
<dbReference type="AlphaFoldDB" id="A0A0P8W257"/>
<dbReference type="PATRIC" id="fig|36849.3.peg.4010"/>
<dbReference type="OrthoDB" id="9810939at2"/>
<evidence type="ECO:0000256" key="3">
    <source>
        <dbReference type="ARBA" id="ARBA00022884"/>
    </source>
</evidence>
<keyword evidence="3 7" id="KW-0694">RNA-binding</keyword>
<protein>
    <recommendedName>
        <fullName evidence="6 7">Large ribosomal subunit protein uL18</fullName>
    </recommendedName>
</protein>
<dbReference type="PANTHER" id="PTHR12899:SF3">
    <property type="entry name" value="LARGE RIBOSOMAL SUBUNIT PROTEIN UL18M"/>
    <property type="match status" value="1"/>
</dbReference>
<dbReference type="Pfam" id="PF00861">
    <property type="entry name" value="Ribosomal_L18p"/>
    <property type="match status" value="1"/>
</dbReference>
<evidence type="ECO:0000256" key="2">
    <source>
        <dbReference type="ARBA" id="ARBA00022730"/>
    </source>
</evidence>
<dbReference type="GO" id="GO:0003735">
    <property type="term" value="F:structural constituent of ribosome"/>
    <property type="evidence" value="ECO:0007669"/>
    <property type="project" value="InterPro"/>
</dbReference>
<dbReference type="SUPFAM" id="SSF53137">
    <property type="entry name" value="Translational machinery components"/>
    <property type="match status" value="1"/>
</dbReference>
<name>A0A0P8W257_9CLOT</name>
<dbReference type="PANTHER" id="PTHR12899">
    <property type="entry name" value="39S RIBOSOMAL PROTEIN L18, MITOCHONDRIAL"/>
    <property type="match status" value="1"/>
</dbReference>
<dbReference type="FunFam" id="3.30.420.100:FF:000001">
    <property type="entry name" value="50S ribosomal protein L18"/>
    <property type="match status" value="1"/>
</dbReference>
<keyword evidence="4 7" id="KW-0689">Ribosomal protein</keyword>
<keyword evidence="9" id="KW-1185">Reference proteome</keyword>
<dbReference type="GO" id="GO:0006412">
    <property type="term" value="P:translation"/>
    <property type="evidence" value="ECO:0007669"/>
    <property type="project" value="UniProtKB-UniRule"/>
</dbReference>
<evidence type="ECO:0000256" key="6">
    <source>
        <dbReference type="ARBA" id="ARBA00035197"/>
    </source>
</evidence>
<keyword evidence="5 7" id="KW-0687">Ribonucleoprotein</keyword>
<comment type="similarity">
    <text evidence="1 7">Belongs to the universal ribosomal protein uL18 family.</text>
</comment>